<accession>A0AC35FL95</accession>
<organism evidence="1 2">
    <name type="scientific">Panagrolaimus sp. PS1159</name>
    <dbReference type="NCBI Taxonomy" id="55785"/>
    <lineage>
        <taxon>Eukaryota</taxon>
        <taxon>Metazoa</taxon>
        <taxon>Ecdysozoa</taxon>
        <taxon>Nematoda</taxon>
        <taxon>Chromadorea</taxon>
        <taxon>Rhabditida</taxon>
        <taxon>Tylenchina</taxon>
        <taxon>Panagrolaimomorpha</taxon>
        <taxon>Panagrolaimoidea</taxon>
        <taxon>Panagrolaimidae</taxon>
        <taxon>Panagrolaimus</taxon>
    </lineage>
</organism>
<evidence type="ECO:0000313" key="1">
    <source>
        <dbReference type="Proteomes" id="UP000887580"/>
    </source>
</evidence>
<reference evidence="2" key="1">
    <citation type="submission" date="2022-11" db="UniProtKB">
        <authorList>
            <consortium name="WormBaseParasite"/>
        </authorList>
    </citation>
    <scope>IDENTIFICATION</scope>
</reference>
<dbReference type="Proteomes" id="UP000887580">
    <property type="component" value="Unplaced"/>
</dbReference>
<dbReference type="WBParaSite" id="PS1159_v2.g18592.t1">
    <property type="protein sequence ID" value="PS1159_v2.g18592.t1"/>
    <property type="gene ID" value="PS1159_v2.g18592"/>
</dbReference>
<evidence type="ECO:0000313" key="2">
    <source>
        <dbReference type="WBParaSite" id="PS1159_v2.g18592.t1"/>
    </source>
</evidence>
<sequence length="100" mass="11376">MAQKQRARQREQQRVEEEEEVVQAADTTTNITIATNENIDLNFTRIQDLEQHGFHANDLKKLAEQGYCTVESIAFAPRKEIFAVKGIGEGKVEKLIVSFL</sequence>
<name>A0AC35FL95_9BILA</name>
<proteinExistence type="predicted"/>
<protein>
    <submittedName>
        <fullName evidence="2">Uncharacterized protein</fullName>
    </submittedName>
</protein>